<evidence type="ECO:0000256" key="2">
    <source>
        <dbReference type="ARBA" id="ARBA00022741"/>
    </source>
</evidence>
<dbReference type="InterPro" id="IPR008984">
    <property type="entry name" value="SMAD_FHA_dom_sf"/>
</dbReference>
<reference evidence="9" key="1">
    <citation type="journal article" date="2020" name="Stud. Mycol.">
        <title>101 Dothideomycetes genomes: A test case for predicting lifestyles and emergence of pathogens.</title>
        <authorList>
            <person name="Haridas S."/>
            <person name="Albert R."/>
            <person name="Binder M."/>
            <person name="Bloem J."/>
            <person name="LaButti K."/>
            <person name="Salamov A."/>
            <person name="Andreopoulos B."/>
            <person name="Baker S."/>
            <person name="Barry K."/>
            <person name="Bills G."/>
            <person name="Bluhm B."/>
            <person name="Cannon C."/>
            <person name="Castanera R."/>
            <person name="Culley D."/>
            <person name="Daum C."/>
            <person name="Ezra D."/>
            <person name="Gonzalez J."/>
            <person name="Henrissat B."/>
            <person name="Kuo A."/>
            <person name="Liang C."/>
            <person name="Lipzen A."/>
            <person name="Lutzoni F."/>
            <person name="Magnuson J."/>
            <person name="Mondo S."/>
            <person name="Nolan M."/>
            <person name="Ohm R."/>
            <person name="Pangilinan J."/>
            <person name="Park H.-J."/>
            <person name="Ramirez L."/>
            <person name="Alfaro M."/>
            <person name="Sun H."/>
            <person name="Tritt A."/>
            <person name="Yoshinaga Y."/>
            <person name="Zwiers L.-H."/>
            <person name="Turgeon B."/>
            <person name="Goodwin S."/>
            <person name="Spatafora J."/>
            <person name="Crous P."/>
            <person name="Grigoriev I."/>
        </authorList>
    </citation>
    <scope>NUCLEOTIDE SEQUENCE [LARGE SCALE GENOMIC DNA]</scope>
    <source>
        <strain evidence="9">CBS 304.66</strain>
    </source>
</reference>
<dbReference type="PROSITE" id="PS00107">
    <property type="entry name" value="PROTEIN_KINASE_ATP"/>
    <property type="match status" value="1"/>
</dbReference>
<evidence type="ECO:0000256" key="3">
    <source>
        <dbReference type="ARBA" id="ARBA00022840"/>
    </source>
</evidence>
<keyword evidence="3 4" id="KW-0067">ATP-binding</keyword>
<organism evidence="8 9">
    <name type="scientific">Lojkania enalia</name>
    <dbReference type="NCBI Taxonomy" id="147567"/>
    <lineage>
        <taxon>Eukaryota</taxon>
        <taxon>Fungi</taxon>
        <taxon>Dikarya</taxon>
        <taxon>Ascomycota</taxon>
        <taxon>Pezizomycotina</taxon>
        <taxon>Dothideomycetes</taxon>
        <taxon>Pleosporomycetidae</taxon>
        <taxon>Pleosporales</taxon>
        <taxon>Pleosporales incertae sedis</taxon>
        <taxon>Lojkania</taxon>
    </lineage>
</organism>
<dbReference type="EMBL" id="ML986621">
    <property type="protein sequence ID" value="KAF2263899.1"/>
    <property type="molecule type" value="Genomic_DNA"/>
</dbReference>
<feature type="region of interest" description="Disordered" evidence="5">
    <location>
        <begin position="535"/>
        <end position="587"/>
    </location>
</feature>
<keyword evidence="9" id="KW-1185">Reference proteome</keyword>
<feature type="domain" description="FHA" evidence="6">
    <location>
        <begin position="33"/>
        <end position="92"/>
    </location>
</feature>
<dbReference type="PANTHER" id="PTHR24347">
    <property type="entry name" value="SERINE/THREONINE-PROTEIN KINASE"/>
    <property type="match status" value="1"/>
</dbReference>
<proteinExistence type="inferred from homology"/>
<evidence type="ECO:0000313" key="8">
    <source>
        <dbReference type="EMBL" id="KAF2263899.1"/>
    </source>
</evidence>
<evidence type="ECO:0000259" key="7">
    <source>
        <dbReference type="PROSITE" id="PS50011"/>
    </source>
</evidence>
<feature type="compositionally biased region" description="Polar residues" evidence="5">
    <location>
        <begin position="679"/>
        <end position="688"/>
    </location>
</feature>
<dbReference type="PROSITE" id="PS50006">
    <property type="entry name" value="FHA_DOMAIN"/>
    <property type="match status" value="1"/>
</dbReference>
<dbReference type="InterPro" id="IPR008271">
    <property type="entry name" value="Ser/Thr_kinase_AS"/>
</dbReference>
<dbReference type="PROSITE" id="PS50011">
    <property type="entry name" value="PROTEIN_KINASE_DOM"/>
    <property type="match status" value="1"/>
</dbReference>
<feature type="domain" description="Protein kinase" evidence="7">
    <location>
        <begin position="156"/>
        <end position="474"/>
    </location>
</feature>
<protein>
    <submittedName>
        <fullName evidence="8">Kinase-like protein</fullName>
    </submittedName>
</protein>
<dbReference type="GO" id="GO:0005524">
    <property type="term" value="F:ATP binding"/>
    <property type="evidence" value="ECO:0007669"/>
    <property type="project" value="UniProtKB-UniRule"/>
</dbReference>
<dbReference type="Gene3D" id="3.30.200.20">
    <property type="entry name" value="Phosphorylase Kinase, domain 1"/>
    <property type="match status" value="1"/>
</dbReference>
<accession>A0A9P4KD51</accession>
<dbReference type="GO" id="GO:0004672">
    <property type="term" value="F:protein kinase activity"/>
    <property type="evidence" value="ECO:0007669"/>
    <property type="project" value="InterPro"/>
</dbReference>
<dbReference type="SMART" id="SM00220">
    <property type="entry name" value="S_TKc"/>
    <property type="match status" value="1"/>
</dbReference>
<evidence type="ECO:0000259" key="6">
    <source>
        <dbReference type="PROSITE" id="PS50006"/>
    </source>
</evidence>
<dbReference type="PROSITE" id="PS00108">
    <property type="entry name" value="PROTEIN_KINASE_ST"/>
    <property type="match status" value="1"/>
</dbReference>
<dbReference type="SUPFAM" id="SSF56112">
    <property type="entry name" value="Protein kinase-like (PK-like)"/>
    <property type="match status" value="1"/>
</dbReference>
<name>A0A9P4KD51_9PLEO</name>
<sequence length="721" mass="81617">MAGEVVAFFEVQLAGNDPNETLSHVEIFGNEEFYLGRNPALCRQYWSDSYISNKHLRIHCVLYEQDPIADIPPFVYATDVSTNGTYLKKSNSECSSSQGRGIRMGRNKGAFLLDNGDELQISDSVTLIYRSLIQVDPVELTPTQVQEKRLFSSRYLITRRVLGIGGYGRVMVGINQKTQRQLACKVIDLRHLYHGLSPPITQQFISNHEQSQTDGTYVTKKIWPTRVAKCFREFDILKDLTHPNIVSLEKVFWSSNTIYIFQELVTGGDLFSYLEYKGGRLCDVEAAVIVRQILKGIEYLHGHDIAHRDLKPDNILMTSLDDGARIVITDFGNARFLPKEPNGYNSRLPMKRRMFSLVGTLEYTAPEIHRMNRTIPESYGYSRAVDMWSVGAISAALLSGDAIFTNRFHPHFERDPRSVILPIAAKCDLSALDDEDHPVWSGVGFRPKDFIRKLLVLREDERMTATEALAHTWFSNKYHAAEFDALYDRAIKAWQPRRKVFRLVEPISKIPVDLATVGVSEELLSQEVLSRFFAPPTRNSSPHDIHESLSSSAQRRANPPLPSITEDDYDFDRPSQFAQQPYDPTIPKTPSFTPPFLHQDSIGNSMDQLALDSQTASIYATTEDASQCEAAKFGNTNGNDGSITYTAFNQSPHLHTPRRIPDSSLVHETPIRCVKRSLHSPSYNSRGDNSSHEGESHNRIPTPINITEELRKRRKIAQKPN</sequence>
<dbReference type="OrthoDB" id="74764at2759"/>
<dbReference type="SUPFAM" id="SSF49879">
    <property type="entry name" value="SMAD/FHA domain"/>
    <property type="match status" value="1"/>
</dbReference>
<gene>
    <name evidence="8" type="ORF">CC78DRAFT_568720</name>
</gene>
<dbReference type="InterPro" id="IPR000253">
    <property type="entry name" value="FHA_dom"/>
</dbReference>
<dbReference type="InterPro" id="IPR017441">
    <property type="entry name" value="Protein_kinase_ATP_BS"/>
</dbReference>
<feature type="compositionally biased region" description="Basic and acidic residues" evidence="5">
    <location>
        <begin position="689"/>
        <end position="698"/>
    </location>
</feature>
<dbReference type="Gene3D" id="1.10.510.10">
    <property type="entry name" value="Transferase(Phosphotransferase) domain 1"/>
    <property type="match status" value="1"/>
</dbReference>
<dbReference type="Pfam" id="PF00069">
    <property type="entry name" value="Pkinase"/>
    <property type="match status" value="1"/>
</dbReference>
<dbReference type="InterPro" id="IPR000719">
    <property type="entry name" value="Prot_kinase_dom"/>
</dbReference>
<dbReference type="AlphaFoldDB" id="A0A9P4KD51"/>
<evidence type="ECO:0000313" key="9">
    <source>
        <dbReference type="Proteomes" id="UP000800093"/>
    </source>
</evidence>
<comment type="similarity">
    <text evidence="1">Belongs to the protein kinase superfamily. CAMK Ser/Thr protein kinase family. CHEK2 subfamily.</text>
</comment>
<keyword evidence="2 4" id="KW-0547">Nucleotide-binding</keyword>
<dbReference type="Proteomes" id="UP000800093">
    <property type="component" value="Unassembled WGS sequence"/>
</dbReference>
<evidence type="ECO:0000256" key="5">
    <source>
        <dbReference type="SAM" id="MobiDB-lite"/>
    </source>
</evidence>
<feature type="region of interest" description="Disordered" evidence="5">
    <location>
        <begin position="676"/>
        <end position="706"/>
    </location>
</feature>
<dbReference type="Gene3D" id="2.60.200.20">
    <property type="match status" value="1"/>
</dbReference>
<feature type="binding site" evidence="4">
    <location>
        <position position="185"/>
    </location>
    <ligand>
        <name>ATP</name>
        <dbReference type="ChEBI" id="CHEBI:30616"/>
    </ligand>
</feature>
<evidence type="ECO:0000256" key="4">
    <source>
        <dbReference type="PROSITE-ProRule" id="PRU10141"/>
    </source>
</evidence>
<comment type="caution">
    <text evidence="8">The sequence shown here is derived from an EMBL/GenBank/DDBJ whole genome shotgun (WGS) entry which is preliminary data.</text>
</comment>
<evidence type="ECO:0000256" key="1">
    <source>
        <dbReference type="ARBA" id="ARBA00005575"/>
    </source>
</evidence>
<dbReference type="InterPro" id="IPR011009">
    <property type="entry name" value="Kinase-like_dom_sf"/>
</dbReference>